<feature type="compositionally biased region" description="Low complexity" evidence="1">
    <location>
        <begin position="522"/>
        <end position="539"/>
    </location>
</feature>
<proteinExistence type="predicted"/>
<feature type="compositionally biased region" description="Basic and acidic residues" evidence="1">
    <location>
        <begin position="554"/>
        <end position="563"/>
    </location>
</feature>
<dbReference type="Proteomes" id="UP000815325">
    <property type="component" value="Unassembled WGS sequence"/>
</dbReference>
<gene>
    <name evidence="2" type="ORF">DUNSADRAFT_3051</name>
</gene>
<organism evidence="2 3">
    <name type="scientific">Dunaliella salina</name>
    <name type="common">Green alga</name>
    <name type="synonym">Protococcus salinus</name>
    <dbReference type="NCBI Taxonomy" id="3046"/>
    <lineage>
        <taxon>Eukaryota</taxon>
        <taxon>Viridiplantae</taxon>
        <taxon>Chlorophyta</taxon>
        <taxon>core chlorophytes</taxon>
        <taxon>Chlorophyceae</taxon>
        <taxon>CS clade</taxon>
        <taxon>Chlamydomonadales</taxon>
        <taxon>Dunaliellaceae</taxon>
        <taxon>Dunaliella</taxon>
    </lineage>
</organism>
<evidence type="ECO:0000313" key="3">
    <source>
        <dbReference type="Proteomes" id="UP000815325"/>
    </source>
</evidence>
<feature type="region of interest" description="Disordered" evidence="1">
    <location>
        <begin position="222"/>
        <end position="242"/>
    </location>
</feature>
<reference evidence="2" key="1">
    <citation type="submission" date="2017-08" db="EMBL/GenBank/DDBJ databases">
        <authorList>
            <person name="Polle J.E."/>
            <person name="Barry K."/>
            <person name="Cushman J."/>
            <person name="Schmutz J."/>
            <person name="Tran D."/>
            <person name="Hathwaick L.T."/>
            <person name="Yim W.C."/>
            <person name="Jenkins J."/>
            <person name="Mckie-Krisberg Z.M."/>
            <person name="Prochnik S."/>
            <person name="Lindquist E."/>
            <person name="Dockter R.B."/>
            <person name="Adam C."/>
            <person name="Molina H."/>
            <person name="Bunkerborg J."/>
            <person name="Jin E."/>
            <person name="Buchheim M."/>
            <person name="Magnuson J."/>
        </authorList>
    </citation>
    <scope>NUCLEOTIDE SEQUENCE</scope>
    <source>
        <strain evidence="2">CCAP 19/18</strain>
    </source>
</reference>
<keyword evidence="3" id="KW-1185">Reference proteome</keyword>
<sequence>MLGHGKHGLAGISLKTSCNGCSTLPLSAWRRRADLASWRRNAPKQRCPQAQAQVGSTALDPKEIAQEFVHNWFTLLASKSEKRHELERLCAPSIRLVPDSALIPQTADIQGVHEVLDQLSAQHASYSKENHKIHAAAASDATDSSGTTVFVLVEFWLKDTAATPQHPATFRVSQGFGIFRLEVDGSVVHHVELKRQLTHEEVDGILLDSIHVYPAPFPLHELHEGHGRQGQDAQDPRQHKEQRHQAAAVVKRWVDAHAADADLSTLNPLLSQDSRLFEAYGILLPTFPALPSPPTCTVEKQPTMPPALGQLQNRSRFIPGSLVSSLLQVLQSSYSVLELRDMAIAVDDSANLAFASWSSTVINKCSARTFKVREMHAITLAPPDVTSASESCPPQWKLRSIWALRDPYDFEKDMLLRPEQQEDEALQPPGGSDLYADLIAGLPNPRLPNPQDIISAVQQKVGAVEGLPWAAIAQSLGEVASAFSAASAAAAARAQGTSASERAQGVTSEHADAAPGKKGDSAAPAAKQGDSAAAAAARLAQERPDNKSAVSAENGHERESLGE</sequence>
<name>A0ABQ7GUL8_DUNSA</name>
<feature type="compositionally biased region" description="Basic and acidic residues" evidence="1">
    <location>
        <begin position="222"/>
        <end position="239"/>
    </location>
</feature>
<protein>
    <submittedName>
        <fullName evidence="2">Uncharacterized protein</fullName>
    </submittedName>
</protein>
<comment type="caution">
    <text evidence="2">The sequence shown here is derived from an EMBL/GenBank/DDBJ whole genome shotgun (WGS) entry which is preliminary data.</text>
</comment>
<feature type="region of interest" description="Disordered" evidence="1">
    <location>
        <begin position="498"/>
        <end position="563"/>
    </location>
</feature>
<accession>A0ABQ7GUL8</accession>
<evidence type="ECO:0000256" key="1">
    <source>
        <dbReference type="SAM" id="MobiDB-lite"/>
    </source>
</evidence>
<dbReference type="EMBL" id="MU069583">
    <property type="protein sequence ID" value="KAF5838319.1"/>
    <property type="molecule type" value="Genomic_DNA"/>
</dbReference>
<evidence type="ECO:0000313" key="2">
    <source>
        <dbReference type="EMBL" id="KAF5838319.1"/>
    </source>
</evidence>
<feature type="compositionally biased region" description="Basic and acidic residues" evidence="1">
    <location>
        <begin position="509"/>
        <end position="520"/>
    </location>
</feature>